<dbReference type="PANTHER" id="PTHR11662:SF280">
    <property type="entry name" value="FI21844P1-RELATED"/>
    <property type="match status" value="1"/>
</dbReference>
<dbReference type="InterPro" id="IPR050382">
    <property type="entry name" value="MFS_Na/Anion_cotransporter"/>
</dbReference>
<dbReference type="PROSITE" id="PS50850">
    <property type="entry name" value="MFS"/>
    <property type="match status" value="1"/>
</dbReference>
<dbReference type="InterPro" id="IPR020846">
    <property type="entry name" value="MFS_dom"/>
</dbReference>
<dbReference type="GO" id="GO:0016020">
    <property type="term" value="C:membrane"/>
    <property type="evidence" value="ECO:0007669"/>
    <property type="project" value="UniProtKB-SubCell"/>
</dbReference>
<evidence type="ECO:0000256" key="6">
    <source>
        <dbReference type="ARBA" id="ARBA00023136"/>
    </source>
</evidence>
<evidence type="ECO:0000313" key="9">
    <source>
        <dbReference type="EMBL" id="KAJ8929841.1"/>
    </source>
</evidence>
<comment type="caution">
    <text evidence="9">The sequence shown here is derived from an EMBL/GenBank/DDBJ whole genome shotgun (WGS) entry which is preliminary data.</text>
</comment>
<evidence type="ECO:0000256" key="1">
    <source>
        <dbReference type="ARBA" id="ARBA00004141"/>
    </source>
</evidence>
<keyword evidence="2" id="KW-0813">Transport</keyword>
<proteinExistence type="predicted"/>
<accession>A0AAV8WUH4</accession>
<evidence type="ECO:0000256" key="2">
    <source>
        <dbReference type="ARBA" id="ARBA00022448"/>
    </source>
</evidence>
<dbReference type="EMBL" id="JANEYF010004857">
    <property type="protein sequence ID" value="KAJ8929841.1"/>
    <property type="molecule type" value="Genomic_DNA"/>
</dbReference>
<feature type="transmembrane region" description="Helical" evidence="7">
    <location>
        <begin position="293"/>
        <end position="312"/>
    </location>
</feature>
<feature type="transmembrane region" description="Helical" evidence="7">
    <location>
        <begin position="207"/>
        <end position="224"/>
    </location>
</feature>
<feature type="transmembrane region" description="Helical" evidence="7">
    <location>
        <begin position="318"/>
        <end position="338"/>
    </location>
</feature>
<name>A0AAV8WUH4_9CUCU</name>
<keyword evidence="4" id="KW-0769">Symport</keyword>
<dbReference type="GO" id="GO:0015293">
    <property type="term" value="F:symporter activity"/>
    <property type="evidence" value="ECO:0007669"/>
    <property type="project" value="UniProtKB-KW"/>
</dbReference>
<feature type="transmembrane region" description="Helical" evidence="7">
    <location>
        <begin position="174"/>
        <end position="195"/>
    </location>
</feature>
<sequence length="436" mass="47753">MNDVEKTEQTENTKKKPERFFGVRHVQYALLVSVNMLSYGTRNILNVAIIAMVDVSSPADNVPTYPEWSDKKNVILSSFFWGYICLQILAGQIAKNYGPRLFLAGAVFVYSIFSILIPLLGANYGYEGVIACRIIQGLAQGFVYPSVHNLLSAWALYKTGLKLRVSFMQLQNCIPFTFITGSPLGTVIAMPVAGYLASTSLGWPSAFYLYGGIGILWCVLWFLIGSDNPEKHNKISEVELKYIHRGTSVEDRENSALSALPYLMQWLVSLVMSPIADYLVVKKITSIRTSRKIFNSIGLFVPALALFSLILVGSTEKTLTIVILVIAVGFNSATLSGFNVNHIDIAPVHAGTLMGLANTAATICAIVAPLAVDAISYISGYVETEKALWNIVFGVAATIYTVVGIIFDLTASGEIQPWNHFQSVNDKSPKNIKEPI</sequence>
<dbReference type="InterPro" id="IPR036259">
    <property type="entry name" value="MFS_trans_sf"/>
</dbReference>
<dbReference type="Pfam" id="PF07690">
    <property type="entry name" value="MFS_1"/>
    <property type="match status" value="1"/>
</dbReference>
<gene>
    <name evidence="9" type="ORF">NQ314_017445</name>
</gene>
<dbReference type="SUPFAM" id="SSF103473">
    <property type="entry name" value="MFS general substrate transporter"/>
    <property type="match status" value="1"/>
</dbReference>
<feature type="domain" description="Major facilitator superfamily (MFS) profile" evidence="8">
    <location>
        <begin position="26"/>
        <end position="436"/>
    </location>
</feature>
<dbReference type="FunFam" id="1.20.1250.20:FF:000003">
    <property type="entry name" value="Solute carrier family 17 member 3"/>
    <property type="match status" value="1"/>
</dbReference>
<evidence type="ECO:0000256" key="7">
    <source>
        <dbReference type="SAM" id="Phobius"/>
    </source>
</evidence>
<dbReference type="AlphaFoldDB" id="A0AAV8WUH4"/>
<evidence type="ECO:0000256" key="4">
    <source>
        <dbReference type="ARBA" id="ARBA00022847"/>
    </source>
</evidence>
<dbReference type="Proteomes" id="UP001162156">
    <property type="component" value="Unassembled WGS sequence"/>
</dbReference>
<reference evidence="9" key="1">
    <citation type="journal article" date="2023" name="Insect Mol. Biol.">
        <title>Genome sequencing provides insights into the evolution of gene families encoding plant cell wall-degrading enzymes in longhorned beetles.</title>
        <authorList>
            <person name="Shin N.R."/>
            <person name="Okamura Y."/>
            <person name="Kirsch R."/>
            <person name="Pauchet Y."/>
        </authorList>
    </citation>
    <scope>NUCLEOTIDE SEQUENCE</scope>
    <source>
        <strain evidence="9">RBIC_L_NR</strain>
    </source>
</reference>
<feature type="transmembrane region" description="Helical" evidence="7">
    <location>
        <begin position="101"/>
        <end position="120"/>
    </location>
</feature>
<feature type="transmembrane region" description="Helical" evidence="7">
    <location>
        <begin position="387"/>
        <end position="407"/>
    </location>
</feature>
<feature type="transmembrane region" description="Helical" evidence="7">
    <location>
        <begin position="73"/>
        <end position="94"/>
    </location>
</feature>
<comment type="subcellular location">
    <subcellularLocation>
        <location evidence="1">Membrane</location>
        <topology evidence="1">Multi-pass membrane protein</topology>
    </subcellularLocation>
</comment>
<feature type="transmembrane region" description="Helical" evidence="7">
    <location>
        <begin position="350"/>
        <end position="372"/>
    </location>
</feature>
<dbReference type="Gene3D" id="1.20.1250.20">
    <property type="entry name" value="MFS general substrate transporter like domains"/>
    <property type="match status" value="2"/>
</dbReference>
<evidence type="ECO:0000256" key="5">
    <source>
        <dbReference type="ARBA" id="ARBA00022989"/>
    </source>
</evidence>
<keyword evidence="10" id="KW-1185">Reference proteome</keyword>
<keyword evidence="6 7" id="KW-0472">Membrane</keyword>
<dbReference type="InterPro" id="IPR011701">
    <property type="entry name" value="MFS"/>
</dbReference>
<dbReference type="GO" id="GO:0006820">
    <property type="term" value="P:monoatomic anion transport"/>
    <property type="evidence" value="ECO:0007669"/>
    <property type="project" value="TreeGrafter"/>
</dbReference>
<evidence type="ECO:0000259" key="8">
    <source>
        <dbReference type="PROSITE" id="PS50850"/>
    </source>
</evidence>
<keyword evidence="5 7" id="KW-1133">Transmembrane helix</keyword>
<dbReference type="PANTHER" id="PTHR11662">
    <property type="entry name" value="SOLUTE CARRIER FAMILY 17"/>
    <property type="match status" value="1"/>
</dbReference>
<organism evidence="9 10">
    <name type="scientific">Rhamnusium bicolor</name>
    <dbReference type="NCBI Taxonomy" id="1586634"/>
    <lineage>
        <taxon>Eukaryota</taxon>
        <taxon>Metazoa</taxon>
        <taxon>Ecdysozoa</taxon>
        <taxon>Arthropoda</taxon>
        <taxon>Hexapoda</taxon>
        <taxon>Insecta</taxon>
        <taxon>Pterygota</taxon>
        <taxon>Neoptera</taxon>
        <taxon>Endopterygota</taxon>
        <taxon>Coleoptera</taxon>
        <taxon>Polyphaga</taxon>
        <taxon>Cucujiformia</taxon>
        <taxon>Chrysomeloidea</taxon>
        <taxon>Cerambycidae</taxon>
        <taxon>Lepturinae</taxon>
        <taxon>Rhagiini</taxon>
        <taxon>Rhamnusium</taxon>
    </lineage>
</organism>
<protein>
    <recommendedName>
        <fullName evidence="8">Major facilitator superfamily (MFS) profile domain-containing protein</fullName>
    </recommendedName>
</protein>
<evidence type="ECO:0000313" key="10">
    <source>
        <dbReference type="Proteomes" id="UP001162156"/>
    </source>
</evidence>
<evidence type="ECO:0000256" key="3">
    <source>
        <dbReference type="ARBA" id="ARBA00022692"/>
    </source>
</evidence>
<keyword evidence="3 7" id="KW-0812">Transmembrane</keyword>